<dbReference type="RefSeq" id="WP_259623283.1">
    <property type="nucleotide sequence ID" value="NZ_JANYMP010000005.1"/>
</dbReference>
<evidence type="ECO:0000256" key="1">
    <source>
        <dbReference type="SAM" id="MobiDB-lite"/>
    </source>
</evidence>
<keyword evidence="3" id="KW-1185">Reference proteome</keyword>
<dbReference type="AlphaFoldDB" id="A0A9X2VJC0"/>
<evidence type="ECO:0000313" key="2">
    <source>
        <dbReference type="EMBL" id="MCS7477770.1"/>
    </source>
</evidence>
<dbReference type="Proteomes" id="UP001141259">
    <property type="component" value="Unassembled WGS sequence"/>
</dbReference>
<evidence type="ECO:0000313" key="3">
    <source>
        <dbReference type="Proteomes" id="UP001141259"/>
    </source>
</evidence>
<sequence length="145" mass="15366">MSAPTEDRGQLVHPVLGDLAQWHDTFLAYAAAAPTGNEHFAVPHVAVVPFEPGRMCEGLALFEARYGALVGPGLLPELATMRKALARGGRRGGGERAHRHPHDGAGVTLSGGGLDRDVELAHGGVEAYDEGSPCHNFWHWLTGTS</sequence>
<protein>
    <submittedName>
        <fullName evidence="2">Uncharacterized protein</fullName>
    </submittedName>
</protein>
<reference evidence="2" key="1">
    <citation type="submission" date="2022-08" db="EMBL/GenBank/DDBJ databases">
        <authorList>
            <person name="Tistechok S."/>
            <person name="Samborskyy M."/>
            <person name="Roman I."/>
        </authorList>
    </citation>
    <scope>NUCLEOTIDE SEQUENCE</scope>
    <source>
        <strain evidence="2">DSM 103496</strain>
    </source>
</reference>
<accession>A0A9X2VJC0</accession>
<feature type="region of interest" description="Disordered" evidence="1">
    <location>
        <begin position="87"/>
        <end position="111"/>
    </location>
</feature>
<proteinExistence type="predicted"/>
<dbReference type="EMBL" id="JANYMP010000005">
    <property type="protein sequence ID" value="MCS7477770.1"/>
    <property type="molecule type" value="Genomic_DNA"/>
</dbReference>
<comment type="caution">
    <text evidence="2">The sequence shown here is derived from an EMBL/GenBank/DDBJ whole genome shotgun (WGS) entry which is preliminary data.</text>
</comment>
<gene>
    <name evidence="2" type="ORF">NZH93_12975</name>
</gene>
<organism evidence="2 3">
    <name type="scientific">Umezawaea endophytica</name>
    <dbReference type="NCBI Taxonomy" id="1654476"/>
    <lineage>
        <taxon>Bacteria</taxon>
        <taxon>Bacillati</taxon>
        <taxon>Actinomycetota</taxon>
        <taxon>Actinomycetes</taxon>
        <taxon>Pseudonocardiales</taxon>
        <taxon>Pseudonocardiaceae</taxon>
        <taxon>Umezawaea</taxon>
    </lineage>
</organism>
<name>A0A9X2VJC0_9PSEU</name>